<evidence type="ECO:0000256" key="6">
    <source>
        <dbReference type="ARBA" id="ARBA00023065"/>
    </source>
</evidence>
<evidence type="ECO:0000256" key="5">
    <source>
        <dbReference type="ARBA" id="ARBA00022989"/>
    </source>
</evidence>
<evidence type="ECO:0000256" key="10">
    <source>
        <dbReference type="SAM" id="Phobius"/>
    </source>
</evidence>
<evidence type="ECO:0000256" key="3">
    <source>
        <dbReference type="ARBA" id="ARBA00022448"/>
    </source>
</evidence>
<evidence type="ECO:0000256" key="2">
    <source>
        <dbReference type="ARBA" id="ARBA00007079"/>
    </source>
</evidence>
<dbReference type="Proteomes" id="UP001318860">
    <property type="component" value="Unassembled WGS sequence"/>
</dbReference>
<keyword evidence="3" id="KW-0813">Transport</keyword>
<evidence type="ECO:0008006" key="13">
    <source>
        <dbReference type="Google" id="ProtNLM"/>
    </source>
</evidence>
<comment type="similarity">
    <text evidence="2">Belongs to the aromatic acid exporter (TC 2.A.85) family.</text>
</comment>
<feature type="compositionally biased region" description="Basic and acidic residues" evidence="9">
    <location>
        <begin position="513"/>
        <end position="523"/>
    </location>
</feature>
<feature type="region of interest" description="Disordered" evidence="9">
    <location>
        <begin position="511"/>
        <end position="541"/>
    </location>
</feature>
<feature type="transmembrane region" description="Helical" evidence="10">
    <location>
        <begin position="114"/>
        <end position="130"/>
    </location>
</feature>
<keyword evidence="7 10" id="KW-0472">Membrane</keyword>
<dbReference type="Pfam" id="PF11744">
    <property type="entry name" value="ALMT"/>
    <property type="match status" value="1"/>
</dbReference>
<feature type="transmembrane region" description="Helical" evidence="10">
    <location>
        <begin position="88"/>
        <end position="107"/>
    </location>
</feature>
<keyword evidence="5 10" id="KW-1133">Transmembrane helix</keyword>
<proteinExistence type="inferred from homology"/>
<feature type="transmembrane region" description="Helical" evidence="10">
    <location>
        <begin position="198"/>
        <end position="216"/>
    </location>
</feature>
<organism evidence="11 12">
    <name type="scientific">Rehmannia glutinosa</name>
    <name type="common">Chinese foxglove</name>
    <dbReference type="NCBI Taxonomy" id="99300"/>
    <lineage>
        <taxon>Eukaryota</taxon>
        <taxon>Viridiplantae</taxon>
        <taxon>Streptophyta</taxon>
        <taxon>Embryophyta</taxon>
        <taxon>Tracheophyta</taxon>
        <taxon>Spermatophyta</taxon>
        <taxon>Magnoliopsida</taxon>
        <taxon>eudicotyledons</taxon>
        <taxon>Gunneridae</taxon>
        <taxon>Pentapetalae</taxon>
        <taxon>asterids</taxon>
        <taxon>lamiids</taxon>
        <taxon>Lamiales</taxon>
        <taxon>Orobanchaceae</taxon>
        <taxon>Rehmannieae</taxon>
        <taxon>Rehmannia</taxon>
    </lineage>
</organism>
<feature type="transmembrane region" description="Helical" evidence="10">
    <location>
        <begin position="136"/>
        <end position="156"/>
    </location>
</feature>
<name>A0ABR0XBM4_REHGL</name>
<gene>
    <name evidence="11" type="ORF">DH2020_010785</name>
</gene>
<accession>A0ABR0XBM4</accession>
<evidence type="ECO:0000256" key="7">
    <source>
        <dbReference type="ARBA" id="ARBA00023136"/>
    </source>
</evidence>
<evidence type="ECO:0000313" key="11">
    <source>
        <dbReference type="EMBL" id="KAK6156537.1"/>
    </source>
</evidence>
<evidence type="ECO:0000256" key="9">
    <source>
        <dbReference type="SAM" id="MobiDB-lite"/>
    </source>
</evidence>
<evidence type="ECO:0000256" key="8">
    <source>
        <dbReference type="ARBA" id="ARBA00023303"/>
    </source>
</evidence>
<sequence>MYSGIAMGIAAEDPYDWTAKMDAMKKRSFVLVEKMKTFAKSVWMTICRVGQEDPCRVLHSLKVGFSLTLVSLLYLLEPLFKGIGQNAIWAVMTVVVVLEFTAGATLCKGLNRGIGTLLAGSLAFLIQYIAQESGQIFRAIFIGTTVFVIGTAATYMRFIPYIKKNYDYGVVIFLLTFNLITVSSYRIHNVLKIAQERFYMIAIGCGICLLMSLIVFPNWSGQDLHNSTVSKLEGLANSIEACVNEYFSNEHPNVAKDKLSEDPIYKGYKAVLDSKSTDETLAMHASWEPCHSRNCDRVPWQQYVKLGAVLRHFGYTVVALHGCLQTEIQTPRSVRALFKDPCIRVSIEVSKALMELADSIRKRRQCSPEILSDHLHEALQDLDTALKSQPKLFLGPNTNATTNMLDFAAATARHKSSSKDSSFGVSLSSVKTDSSALLQWKKSKRANEQAKEMAERKVLRPTLSKIAITSLDFSEALPFAAFASLLVEAVARLDLVIDEVEELGRVASFKEFSPGDDRQKTERGNGAPLAMENHLPSHGDD</sequence>
<keyword evidence="4 10" id="KW-0812">Transmembrane</keyword>
<evidence type="ECO:0000256" key="4">
    <source>
        <dbReference type="ARBA" id="ARBA00022692"/>
    </source>
</evidence>
<comment type="subcellular location">
    <subcellularLocation>
        <location evidence="1">Membrane</location>
        <topology evidence="1">Multi-pass membrane protein</topology>
    </subcellularLocation>
</comment>
<evidence type="ECO:0000256" key="1">
    <source>
        <dbReference type="ARBA" id="ARBA00004141"/>
    </source>
</evidence>
<feature type="transmembrane region" description="Helical" evidence="10">
    <location>
        <begin position="168"/>
        <end position="186"/>
    </location>
</feature>
<dbReference type="EMBL" id="JABTTQ020000005">
    <property type="protein sequence ID" value="KAK6156537.1"/>
    <property type="molecule type" value="Genomic_DNA"/>
</dbReference>
<keyword evidence="8" id="KW-0407">Ion channel</keyword>
<comment type="caution">
    <text evidence="11">The sequence shown here is derived from an EMBL/GenBank/DDBJ whole genome shotgun (WGS) entry which is preliminary data.</text>
</comment>
<keyword evidence="12" id="KW-1185">Reference proteome</keyword>
<evidence type="ECO:0000313" key="12">
    <source>
        <dbReference type="Proteomes" id="UP001318860"/>
    </source>
</evidence>
<keyword evidence="6" id="KW-0406">Ion transport</keyword>
<dbReference type="InterPro" id="IPR020966">
    <property type="entry name" value="ALMT"/>
</dbReference>
<protein>
    <recommendedName>
        <fullName evidence="13">Aluminum-activated malate transporter 12-like</fullName>
    </recommendedName>
</protein>
<reference evidence="11 12" key="1">
    <citation type="journal article" date="2021" name="Comput. Struct. Biotechnol. J.">
        <title>De novo genome assembly of the potent medicinal plant Rehmannia glutinosa using nanopore technology.</title>
        <authorList>
            <person name="Ma L."/>
            <person name="Dong C."/>
            <person name="Song C."/>
            <person name="Wang X."/>
            <person name="Zheng X."/>
            <person name="Niu Y."/>
            <person name="Chen S."/>
            <person name="Feng W."/>
        </authorList>
    </citation>
    <scope>NUCLEOTIDE SEQUENCE [LARGE SCALE GENOMIC DNA]</scope>
    <source>
        <strain evidence="11">DH-2019</strain>
    </source>
</reference>
<dbReference type="PANTHER" id="PTHR31086">
    <property type="entry name" value="ALUMINUM-ACTIVATED MALATE TRANSPORTER 10"/>
    <property type="match status" value="1"/>
</dbReference>